<dbReference type="AlphaFoldDB" id="A0AAN8JHQ2"/>
<dbReference type="Pfam" id="PF23240">
    <property type="entry name" value="HAT_PRP39_N"/>
    <property type="match status" value="1"/>
</dbReference>
<dbReference type="InterPro" id="IPR045209">
    <property type="entry name" value="Rrp5"/>
</dbReference>
<dbReference type="SUPFAM" id="SSF48452">
    <property type="entry name" value="TPR-like"/>
    <property type="match status" value="2"/>
</dbReference>
<evidence type="ECO:0000313" key="7">
    <source>
        <dbReference type="Proteomes" id="UP001347796"/>
    </source>
</evidence>
<sequence length="526" mass="61876">MTKNKTNNLKQKVKVKENNLKSKQKESKPESLGKPLKAKKKKNKKLKKEMVESKSSSPHLPLTKLKDKDTLMTETKTKKLKKQKNKSDLTPMRDEKQTLSDKSAFKKKTKHKLSDPEVSDNSEGVILPKKFKLEKKILKKEKNRKKFKRKGQDSANDQGRPIYRPSTSSHTSPFASHQTSSVKQDVARLKISTGFSWDNQFTLPTSKTIEDSSSDESEEEQETKVEKTRAEIRLEKIAEEKKIYEVEKRRLEGDDEPQTADDFDRLVLQSPDSSLVWTRYMAYHLECTEIDKARAVAERALKTISFRDEQEKLNIWVAYLNLENMYGTSDQLEELFERAKTNCDSKKIHQRMISVYVRSEKYEEAEQLYNVMVKRFHTDKQIWMNFVQFCFRNNRLDTGRKLLQRSFKCLEKKEHVEMISKVAQMEVKFGDGERGRTMYENLVANYPKRLDLWSVYIDMVRILGDFDGVRKLFERALSLKMNAKRMKFIFKKYLDFENQYGSPDKVEEIKEKALKYVESKGFYDEL</sequence>
<organism evidence="6 7">
    <name type="scientific">Patella caerulea</name>
    <name type="common">Rayed Mediterranean limpet</name>
    <dbReference type="NCBI Taxonomy" id="87958"/>
    <lineage>
        <taxon>Eukaryota</taxon>
        <taxon>Metazoa</taxon>
        <taxon>Spiralia</taxon>
        <taxon>Lophotrochozoa</taxon>
        <taxon>Mollusca</taxon>
        <taxon>Gastropoda</taxon>
        <taxon>Patellogastropoda</taxon>
        <taxon>Patelloidea</taxon>
        <taxon>Patellidae</taxon>
        <taxon>Patella</taxon>
    </lineage>
</organism>
<feature type="compositionally biased region" description="Polar residues" evidence="5">
    <location>
        <begin position="1"/>
        <end position="10"/>
    </location>
</feature>
<feature type="compositionally biased region" description="Polar residues" evidence="5">
    <location>
        <begin position="165"/>
        <end position="183"/>
    </location>
</feature>
<reference evidence="6 7" key="1">
    <citation type="submission" date="2024-01" db="EMBL/GenBank/DDBJ databases">
        <title>The genome of the rayed Mediterranean limpet Patella caerulea (Linnaeus, 1758).</title>
        <authorList>
            <person name="Anh-Thu Weber A."/>
            <person name="Halstead-Nussloch G."/>
        </authorList>
    </citation>
    <scope>NUCLEOTIDE SEQUENCE [LARGE SCALE GENOMIC DNA]</scope>
    <source>
        <strain evidence="6">AATW-2023a</strain>
        <tissue evidence="6">Whole specimen</tissue>
    </source>
</reference>
<dbReference type="SMART" id="SM00386">
    <property type="entry name" value="HAT"/>
    <property type="match status" value="5"/>
</dbReference>
<evidence type="ECO:0000256" key="3">
    <source>
        <dbReference type="ARBA" id="ARBA00022737"/>
    </source>
</evidence>
<feature type="region of interest" description="Disordered" evidence="5">
    <location>
        <begin position="138"/>
        <end position="183"/>
    </location>
</feature>
<evidence type="ECO:0000313" key="6">
    <source>
        <dbReference type="EMBL" id="KAK6174514.1"/>
    </source>
</evidence>
<dbReference type="GO" id="GO:0032040">
    <property type="term" value="C:small-subunit processome"/>
    <property type="evidence" value="ECO:0007669"/>
    <property type="project" value="TreeGrafter"/>
</dbReference>
<dbReference type="InterPro" id="IPR003107">
    <property type="entry name" value="HAT"/>
</dbReference>
<dbReference type="FunFam" id="1.25.40.10:FF:000065">
    <property type="entry name" value="Programmed cell death 11"/>
    <property type="match status" value="1"/>
</dbReference>
<dbReference type="PANTHER" id="PTHR23270:SF10">
    <property type="entry name" value="PROTEIN RRP5 HOMOLOG"/>
    <property type="match status" value="1"/>
</dbReference>
<feature type="region of interest" description="Disordered" evidence="5">
    <location>
        <begin position="206"/>
        <end position="226"/>
    </location>
</feature>
<dbReference type="PANTHER" id="PTHR23270">
    <property type="entry name" value="PROGRAMMED CELL DEATH PROTEIN 11 PRE-RRNA PROCESSING PROTEIN RRP5"/>
    <property type="match status" value="1"/>
</dbReference>
<feature type="region of interest" description="Disordered" evidence="5">
    <location>
        <begin position="1"/>
        <end position="122"/>
    </location>
</feature>
<evidence type="ECO:0000256" key="5">
    <source>
        <dbReference type="SAM" id="MobiDB-lite"/>
    </source>
</evidence>
<keyword evidence="7" id="KW-1185">Reference proteome</keyword>
<name>A0AAN8JHQ2_PATCE</name>
<accession>A0AAN8JHQ2</accession>
<feature type="compositionally biased region" description="Basic and acidic residues" evidence="5">
    <location>
        <begin position="64"/>
        <end position="77"/>
    </location>
</feature>
<feature type="compositionally biased region" description="Basic and acidic residues" evidence="5">
    <location>
        <begin position="14"/>
        <end position="31"/>
    </location>
</feature>
<feature type="compositionally biased region" description="Basic residues" evidence="5">
    <location>
        <begin position="36"/>
        <end position="47"/>
    </location>
</feature>
<dbReference type="Proteomes" id="UP001347796">
    <property type="component" value="Unassembled WGS sequence"/>
</dbReference>
<feature type="compositionally biased region" description="Basic and acidic residues" evidence="5">
    <location>
        <begin position="85"/>
        <end position="99"/>
    </location>
</feature>
<dbReference type="GO" id="GO:0006364">
    <property type="term" value="P:rRNA processing"/>
    <property type="evidence" value="ECO:0007669"/>
    <property type="project" value="UniProtKB-KW"/>
</dbReference>
<dbReference type="Gene3D" id="1.25.40.10">
    <property type="entry name" value="Tetratricopeptide repeat domain"/>
    <property type="match status" value="1"/>
</dbReference>
<proteinExistence type="predicted"/>
<keyword evidence="2" id="KW-0698">rRNA processing</keyword>
<evidence type="ECO:0000256" key="2">
    <source>
        <dbReference type="ARBA" id="ARBA00022552"/>
    </source>
</evidence>
<feature type="compositionally biased region" description="Acidic residues" evidence="5">
    <location>
        <begin position="212"/>
        <end position="221"/>
    </location>
</feature>
<gene>
    <name evidence="6" type="ORF">SNE40_017776</name>
</gene>
<evidence type="ECO:0000256" key="1">
    <source>
        <dbReference type="ARBA" id="ARBA00004604"/>
    </source>
</evidence>
<comment type="caution">
    <text evidence="6">The sequence shown here is derived from an EMBL/GenBank/DDBJ whole genome shotgun (WGS) entry which is preliminary data.</text>
</comment>
<keyword evidence="3" id="KW-0677">Repeat</keyword>
<evidence type="ECO:0000256" key="4">
    <source>
        <dbReference type="ARBA" id="ARBA00023242"/>
    </source>
</evidence>
<keyword evidence="4" id="KW-0539">Nucleus</keyword>
<feature type="compositionally biased region" description="Low complexity" evidence="5">
    <location>
        <begin position="53"/>
        <end position="63"/>
    </location>
</feature>
<dbReference type="InterPro" id="IPR011990">
    <property type="entry name" value="TPR-like_helical_dom_sf"/>
</dbReference>
<protein>
    <recommendedName>
        <fullName evidence="8">Suppressor of forked domain-containing protein</fullName>
    </recommendedName>
</protein>
<evidence type="ECO:0008006" key="8">
    <source>
        <dbReference type="Google" id="ProtNLM"/>
    </source>
</evidence>
<dbReference type="GO" id="GO:0003723">
    <property type="term" value="F:RNA binding"/>
    <property type="evidence" value="ECO:0007669"/>
    <property type="project" value="TreeGrafter"/>
</dbReference>
<dbReference type="EMBL" id="JAZGQO010000011">
    <property type="protein sequence ID" value="KAK6174514.1"/>
    <property type="molecule type" value="Genomic_DNA"/>
</dbReference>
<feature type="compositionally biased region" description="Basic residues" evidence="5">
    <location>
        <begin position="138"/>
        <end position="149"/>
    </location>
</feature>
<comment type="subcellular location">
    <subcellularLocation>
        <location evidence="1">Nucleus</location>
        <location evidence="1">Nucleolus</location>
    </subcellularLocation>
</comment>